<gene>
    <name evidence="2" type="ORF">J2S74_001353</name>
</gene>
<evidence type="ECO:0000313" key="3">
    <source>
        <dbReference type="Proteomes" id="UP001230005"/>
    </source>
</evidence>
<evidence type="ECO:0000313" key="2">
    <source>
        <dbReference type="EMBL" id="MDQ0253980.1"/>
    </source>
</evidence>
<dbReference type="Gene3D" id="2.40.33.20">
    <property type="entry name" value="PK beta-barrel domain-like"/>
    <property type="match status" value="1"/>
</dbReference>
<dbReference type="InterPro" id="IPR005163">
    <property type="entry name" value="Tri_helical_YiiM-like"/>
</dbReference>
<dbReference type="PANTHER" id="PTHR30212:SF2">
    <property type="entry name" value="PROTEIN YIIM"/>
    <property type="match status" value="1"/>
</dbReference>
<dbReference type="InterPro" id="IPR005302">
    <property type="entry name" value="MoCF_Sase_C"/>
</dbReference>
<dbReference type="RefSeq" id="WP_307323296.1">
    <property type="nucleotide sequence ID" value="NZ_JAUSUG010000004.1"/>
</dbReference>
<dbReference type="InterPro" id="IPR052353">
    <property type="entry name" value="Benzoxazolinone_Detox_Enz"/>
</dbReference>
<name>A0ABT9ZRX1_9BACI</name>
<proteinExistence type="predicted"/>
<keyword evidence="3" id="KW-1185">Reference proteome</keyword>
<dbReference type="Proteomes" id="UP001230005">
    <property type="component" value="Unassembled WGS sequence"/>
</dbReference>
<reference evidence="2 3" key="1">
    <citation type="submission" date="2023-07" db="EMBL/GenBank/DDBJ databases">
        <title>Genomic Encyclopedia of Type Strains, Phase IV (KMG-IV): sequencing the most valuable type-strain genomes for metagenomic binning, comparative biology and taxonomic classification.</title>
        <authorList>
            <person name="Goeker M."/>
        </authorList>
    </citation>
    <scope>NUCLEOTIDE SEQUENCE [LARGE SCALE GENOMIC DNA]</scope>
    <source>
        <strain evidence="2 3">DSM 9768</strain>
    </source>
</reference>
<dbReference type="SUPFAM" id="SSF50800">
    <property type="entry name" value="PK beta-barrel domain-like"/>
    <property type="match status" value="1"/>
</dbReference>
<sequence>MKRLKANLISVNIGQPQPLVGLGKTVITSINKTSVDGEIFLSKLNLEGDEQADKKNHGGLDKAVCAYPYEHYPFWEQELGNKLPLGAFGENLTLKGLEENNVHIGDVFQWGQAVIQVSQPRIPCHKLAKRLGNEDTPQCVIDKSYTGFYFRVLKEGTVSVTTPLHFLKRCTDYSVSFVNNNFHHDRYNEKVIEELLAVEELAASWRSMLRGHLEKILEKQ</sequence>
<protein>
    <submittedName>
        <fullName evidence="2">MOSC domain-containing protein YiiM</fullName>
    </submittedName>
</protein>
<dbReference type="PROSITE" id="PS51340">
    <property type="entry name" value="MOSC"/>
    <property type="match status" value="1"/>
</dbReference>
<accession>A0ABT9ZRX1</accession>
<dbReference type="EMBL" id="JAUSUG010000004">
    <property type="protein sequence ID" value="MDQ0253980.1"/>
    <property type="molecule type" value="Genomic_DNA"/>
</dbReference>
<dbReference type="InterPro" id="IPR011037">
    <property type="entry name" value="Pyrv_Knase-like_insert_dom_sf"/>
</dbReference>
<evidence type="ECO:0000259" key="1">
    <source>
        <dbReference type="PROSITE" id="PS51340"/>
    </source>
</evidence>
<organism evidence="2 3">
    <name type="scientific">Evansella vedderi</name>
    <dbReference type="NCBI Taxonomy" id="38282"/>
    <lineage>
        <taxon>Bacteria</taxon>
        <taxon>Bacillati</taxon>
        <taxon>Bacillota</taxon>
        <taxon>Bacilli</taxon>
        <taxon>Bacillales</taxon>
        <taxon>Bacillaceae</taxon>
        <taxon>Evansella</taxon>
    </lineage>
</organism>
<dbReference type="Pfam" id="PF03473">
    <property type="entry name" value="MOSC"/>
    <property type="match status" value="1"/>
</dbReference>
<comment type="caution">
    <text evidence="2">The sequence shown here is derived from an EMBL/GenBank/DDBJ whole genome shotgun (WGS) entry which is preliminary data.</text>
</comment>
<dbReference type="PANTHER" id="PTHR30212">
    <property type="entry name" value="PROTEIN YIIM"/>
    <property type="match status" value="1"/>
</dbReference>
<dbReference type="Pfam" id="PF03475">
    <property type="entry name" value="YiiM_3-alpha"/>
    <property type="match status" value="1"/>
</dbReference>
<feature type="domain" description="MOSC" evidence="1">
    <location>
        <begin position="33"/>
        <end position="167"/>
    </location>
</feature>